<evidence type="ECO:0000313" key="2">
    <source>
        <dbReference type="EMBL" id="KAH1178770.1"/>
    </source>
</evidence>
<evidence type="ECO:0000313" key="3">
    <source>
        <dbReference type="Proteomes" id="UP000827986"/>
    </source>
</evidence>
<dbReference type="EMBL" id="JAHDVG010000473">
    <property type="protein sequence ID" value="KAH1178770.1"/>
    <property type="molecule type" value="Genomic_DNA"/>
</dbReference>
<evidence type="ECO:0000256" key="1">
    <source>
        <dbReference type="SAM" id="MobiDB-lite"/>
    </source>
</evidence>
<dbReference type="AlphaFoldDB" id="A0A9D4B3D6"/>
<dbReference type="Proteomes" id="UP000827986">
    <property type="component" value="Unassembled WGS sequence"/>
</dbReference>
<feature type="compositionally biased region" description="Polar residues" evidence="1">
    <location>
        <begin position="54"/>
        <end position="68"/>
    </location>
</feature>
<feature type="compositionally biased region" description="Polar residues" evidence="1">
    <location>
        <begin position="112"/>
        <end position="127"/>
    </location>
</feature>
<reference evidence="2" key="1">
    <citation type="submission" date="2021-09" db="EMBL/GenBank/DDBJ databases">
        <title>The genome of Mauremys mutica provides insights into the evolution of semi-aquatic lifestyle.</title>
        <authorList>
            <person name="Gong S."/>
            <person name="Gao Y."/>
        </authorList>
    </citation>
    <scope>NUCLEOTIDE SEQUENCE</scope>
    <source>
        <strain evidence="2">MM-2020</strain>
        <tissue evidence="2">Muscle</tissue>
    </source>
</reference>
<keyword evidence="3" id="KW-1185">Reference proteome</keyword>
<protein>
    <submittedName>
        <fullName evidence="2">Uncharacterized protein</fullName>
    </submittedName>
</protein>
<feature type="region of interest" description="Disordered" evidence="1">
    <location>
        <begin position="53"/>
        <end position="79"/>
    </location>
</feature>
<name>A0A9D4B3D6_9SAUR</name>
<comment type="caution">
    <text evidence="2">The sequence shown here is derived from an EMBL/GenBank/DDBJ whole genome shotgun (WGS) entry which is preliminary data.</text>
</comment>
<accession>A0A9D4B3D6</accession>
<sequence length="165" mass="17865">MMVQAASHEPSGAGFETWPGHWDSQSTLCRDGSVPVAFWLSPLQPIRRRLPEPSQLQGSSCLPATPEQNSHERPCHQPLSNTNLQRVIPFYLHGDPTQPAGSELHSAMVRQHGSSSFNPQKPRSTESGGPIPAAPPCQASSSRTLRHWSQPTFVGTGALRAVCQG</sequence>
<gene>
    <name evidence="2" type="ORF">KIL84_000101</name>
</gene>
<proteinExistence type="predicted"/>
<organism evidence="2 3">
    <name type="scientific">Mauremys mutica</name>
    <name type="common">yellowpond turtle</name>
    <dbReference type="NCBI Taxonomy" id="74926"/>
    <lineage>
        <taxon>Eukaryota</taxon>
        <taxon>Metazoa</taxon>
        <taxon>Chordata</taxon>
        <taxon>Craniata</taxon>
        <taxon>Vertebrata</taxon>
        <taxon>Euteleostomi</taxon>
        <taxon>Archelosauria</taxon>
        <taxon>Testudinata</taxon>
        <taxon>Testudines</taxon>
        <taxon>Cryptodira</taxon>
        <taxon>Durocryptodira</taxon>
        <taxon>Testudinoidea</taxon>
        <taxon>Geoemydidae</taxon>
        <taxon>Geoemydinae</taxon>
        <taxon>Mauremys</taxon>
    </lineage>
</organism>
<feature type="region of interest" description="Disordered" evidence="1">
    <location>
        <begin position="110"/>
        <end position="145"/>
    </location>
</feature>